<name>A0ABD2W0M9_9HYME</name>
<evidence type="ECO:0000313" key="1">
    <source>
        <dbReference type="EMBL" id="KAL3386462.1"/>
    </source>
</evidence>
<comment type="caution">
    <text evidence="1">The sequence shown here is derived from an EMBL/GenBank/DDBJ whole genome shotgun (WGS) entry which is preliminary data.</text>
</comment>
<keyword evidence="2" id="KW-1185">Reference proteome</keyword>
<dbReference type="InterPro" id="IPR002110">
    <property type="entry name" value="Ankyrin_rpt"/>
</dbReference>
<dbReference type="EMBL" id="JBJJXI010000146">
    <property type="protein sequence ID" value="KAL3386462.1"/>
    <property type="molecule type" value="Genomic_DNA"/>
</dbReference>
<dbReference type="Gene3D" id="1.25.40.20">
    <property type="entry name" value="Ankyrin repeat-containing domain"/>
    <property type="match status" value="1"/>
</dbReference>
<dbReference type="SUPFAM" id="SSF48403">
    <property type="entry name" value="Ankyrin repeat"/>
    <property type="match status" value="1"/>
</dbReference>
<sequence>MLLNTDPNVADADGSTLLHWICNRYCDNDLAKIFFKINNDKNQWVHVDAEDNLGQTLLQLAVKNLLPCTVDALLNHGADLSSFVFPAVSHLGRRESECRTFLNAKLRLAARALGIVQCFHNRGYELDQSGALLIMKYFAEHELFAMSSDLEKRLCEDRYFASRSKKILIKPDLSLFDLVQLRPEKAQKLFIHPDYYNLTNSKKWSDLPEGLKKACEIHLSEKLSKELLKFVYIFHTHFIHNS</sequence>
<dbReference type="Pfam" id="PF12796">
    <property type="entry name" value="Ank_2"/>
    <property type="match status" value="1"/>
</dbReference>
<reference evidence="1 2" key="1">
    <citation type="journal article" date="2024" name="bioRxiv">
        <title>A reference genome for Trichogramma kaykai: A tiny desert-dwelling parasitoid wasp with competing sex-ratio distorters.</title>
        <authorList>
            <person name="Culotta J."/>
            <person name="Lindsey A.R."/>
        </authorList>
    </citation>
    <scope>NUCLEOTIDE SEQUENCE [LARGE SCALE GENOMIC DNA]</scope>
    <source>
        <strain evidence="1 2">KSX58</strain>
    </source>
</reference>
<organism evidence="1 2">
    <name type="scientific">Trichogramma kaykai</name>
    <dbReference type="NCBI Taxonomy" id="54128"/>
    <lineage>
        <taxon>Eukaryota</taxon>
        <taxon>Metazoa</taxon>
        <taxon>Ecdysozoa</taxon>
        <taxon>Arthropoda</taxon>
        <taxon>Hexapoda</taxon>
        <taxon>Insecta</taxon>
        <taxon>Pterygota</taxon>
        <taxon>Neoptera</taxon>
        <taxon>Endopterygota</taxon>
        <taxon>Hymenoptera</taxon>
        <taxon>Apocrita</taxon>
        <taxon>Proctotrupomorpha</taxon>
        <taxon>Chalcidoidea</taxon>
        <taxon>Trichogrammatidae</taxon>
        <taxon>Trichogramma</taxon>
    </lineage>
</organism>
<dbReference type="AlphaFoldDB" id="A0ABD2W0M9"/>
<dbReference type="InterPro" id="IPR036770">
    <property type="entry name" value="Ankyrin_rpt-contain_sf"/>
</dbReference>
<proteinExistence type="predicted"/>
<accession>A0ABD2W0M9</accession>
<evidence type="ECO:0000313" key="2">
    <source>
        <dbReference type="Proteomes" id="UP001627154"/>
    </source>
</evidence>
<protein>
    <submittedName>
        <fullName evidence="1">Uncharacterized protein</fullName>
    </submittedName>
</protein>
<dbReference type="Proteomes" id="UP001627154">
    <property type="component" value="Unassembled WGS sequence"/>
</dbReference>
<gene>
    <name evidence="1" type="ORF">TKK_017969</name>
</gene>